<keyword evidence="2" id="KW-1185">Reference proteome</keyword>
<proteinExistence type="predicted"/>
<evidence type="ECO:0000313" key="2">
    <source>
        <dbReference type="Proteomes" id="UP001209878"/>
    </source>
</evidence>
<sequence>MQHVDQELRVPANDNRVLNDLLADLNATEKQFSIRLLKTCVAASMSQHTAPGAPPISHVVFVTISLLETESPRTAFVRHSLQCLSSLLEETKLHNPRPVYTLVSKAYDAIGNNANVKFDSVMDSAMEIVLRMYGSLYNTPVIKVQLSPGIDKHISTTLSSVSPNTEEVTSSIVDAMQKRSWCDDMDVVDGVDHYTGLSGQHPAPWTRLLSWNAPDLSTPATSAGEGEDVVLTTYLTSKRDPQRKVFVARDKYTYVAGWHLSMRDIGIKGVVFHDGLSSEFRVRMQPEVTFQEISPGKLSLNDDRYFHFLRYIERRPTIKYILFSDISDVVFLRNPFVLMRLLGDHLYIGDDMKDYPLVGSLPWTVNKIRSCFGKSFNSEGETKSLANFSVVYNAGIIGGPRHIILRFLRHLTAVLSDLAGDNCNTAAVNYIAHKYFDDVIFCGFPLTSKYKDYEGKLSRAYLVHK</sequence>
<dbReference type="EMBL" id="JAODUO010001267">
    <property type="protein sequence ID" value="KAK2167649.1"/>
    <property type="molecule type" value="Genomic_DNA"/>
</dbReference>
<reference evidence="1" key="1">
    <citation type="journal article" date="2023" name="Mol. Biol. Evol.">
        <title>Third-Generation Sequencing Reveals the Adaptive Role of the Epigenome in Three Deep-Sea Polychaetes.</title>
        <authorList>
            <person name="Perez M."/>
            <person name="Aroh O."/>
            <person name="Sun Y."/>
            <person name="Lan Y."/>
            <person name="Juniper S.K."/>
            <person name="Young C.R."/>
            <person name="Angers B."/>
            <person name="Qian P.Y."/>
        </authorList>
    </citation>
    <scope>NUCLEOTIDE SEQUENCE</scope>
    <source>
        <strain evidence="1">R07B-5</strain>
    </source>
</reference>
<protein>
    <submittedName>
        <fullName evidence="1">Uncharacterized protein</fullName>
    </submittedName>
</protein>
<dbReference type="AlphaFoldDB" id="A0AAD9NHS9"/>
<evidence type="ECO:0000313" key="1">
    <source>
        <dbReference type="EMBL" id="KAK2167649.1"/>
    </source>
</evidence>
<gene>
    <name evidence="1" type="ORF">NP493_1267g00007</name>
</gene>
<dbReference type="Proteomes" id="UP001209878">
    <property type="component" value="Unassembled WGS sequence"/>
</dbReference>
<organism evidence="1 2">
    <name type="scientific">Ridgeia piscesae</name>
    <name type="common">Tubeworm</name>
    <dbReference type="NCBI Taxonomy" id="27915"/>
    <lineage>
        <taxon>Eukaryota</taxon>
        <taxon>Metazoa</taxon>
        <taxon>Spiralia</taxon>
        <taxon>Lophotrochozoa</taxon>
        <taxon>Annelida</taxon>
        <taxon>Polychaeta</taxon>
        <taxon>Sedentaria</taxon>
        <taxon>Canalipalpata</taxon>
        <taxon>Sabellida</taxon>
        <taxon>Siboglinidae</taxon>
        <taxon>Ridgeia</taxon>
    </lineage>
</organism>
<comment type="caution">
    <text evidence="1">The sequence shown here is derived from an EMBL/GenBank/DDBJ whole genome shotgun (WGS) entry which is preliminary data.</text>
</comment>
<name>A0AAD9NHS9_RIDPI</name>
<accession>A0AAD9NHS9</accession>